<sequence>MIRAPEESMSGKKKLFRRTVVLVNSRRRGGRRRVRPAIAHRASMQFAFALVIIAVLVTSAFLLRNMLQ</sequence>
<keyword evidence="1" id="KW-0812">Transmembrane</keyword>
<proteinExistence type="predicted"/>
<gene>
    <name evidence="2" type="ORF">A4U53_30335</name>
</gene>
<dbReference type="EMBL" id="LWBS01000423">
    <property type="protein sequence ID" value="OAP90222.1"/>
    <property type="molecule type" value="Genomic_DNA"/>
</dbReference>
<comment type="caution">
    <text evidence="2">The sequence shown here is derived from an EMBL/GenBank/DDBJ whole genome shotgun (WGS) entry which is preliminary data.</text>
</comment>
<evidence type="ECO:0000313" key="2">
    <source>
        <dbReference type="EMBL" id="OAP90222.1"/>
    </source>
</evidence>
<organism evidence="2">
    <name type="scientific">Rhizobium leguminosarum</name>
    <dbReference type="NCBI Taxonomy" id="384"/>
    <lineage>
        <taxon>Bacteria</taxon>
        <taxon>Pseudomonadati</taxon>
        <taxon>Pseudomonadota</taxon>
        <taxon>Alphaproteobacteria</taxon>
        <taxon>Hyphomicrobiales</taxon>
        <taxon>Rhizobiaceae</taxon>
        <taxon>Rhizobium/Agrobacterium group</taxon>
        <taxon>Rhizobium</taxon>
    </lineage>
</organism>
<name>A0A179BEV8_RHILE</name>
<evidence type="ECO:0000256" key="1">
    <source>
        <dbReference type="SAM" id="Phobius"/>
    </source>
</evidence>
<keyword evidence="1" id="KW-1133">Transmembrane helix</keyword>
<reference evidence="2" key="1">
    <citation type="submission" date="2016-04" db="EMBL/GenBank/DDBJ databases">
        <title>Fast-growing isolate from the root nodules of Vavilovia formosa.</title>
        <authorList>
            <person name="Kimeklis A."/>
            <person name="Safronova V."/>
            <person name="Belimov A."/>
            <person name="Andronov E."/>
        </authorList>
    </citation>
    <scope>NUCLEOTIDE SEQUENCE [LARGE SCALE GENOMIC DNA]</scope>
    <source>
        <strain evidence="2">Vaf-46</strain>
    </source>
</reference>
<keyword evidence="1" id="KW-0472">Membrane</keyword>
<feature type="transmembrane region" description="Helical" evidence="1">
    <location>
        <begin position="42"/>
        <end position="63"/>
    </location>
</feature>
<protein>
    <submittedName>
        <fullName evidence="2">Uncharacterized protein</fullName>
    </submittedName>
</protein>
<accession>A0A179BEV8</accession>
<dbReference type="AlphaFoldDB" id="A0A179BEV8"/>